<feature type="transmembrane region" description="Helical" evidence="2">
    <location>
        <begin position="43"/>
        <end position="65"/>
    </location>
</feature>
<feature type="region of interest" description="Disordered" evidence="1">
    <location>
        <begin position="66"/>
        <end position="111"/>
    </location>
</feature>
<dbReference type="EMBL" id="KF954512">
    <property type="protein sequence ID" value="AJD77042.1"/>
    <property type="molecule type" value="Genomic_DNA"/>
</dbReference>
<evidence type="ECO:0000256" key="1">
    <source>
        <dbReference type="SAM" id="MobiDB-lite"/>
    </source>
</evidence>
<feature type="region of interest" description="Disordered" evidence="1">
    <location>
        <begin position="1"/>
        <end position="21"/>
    </location>
</feature>
<feature type="compositionally biased region" description="Basic and acidic residues" evidence="1">
    <location>
        <begin position="1"/>
        <end position="11"/>
    </location>
</feature>
<reference evidence="3" key="1">
    <citation type="journal article" date="2014" name="Angew. Chem. Int. Ed. Engl.">
        <title>Mechanistic insights into polycycle formation by reductive cyclization in ikarugamycin biosynthesis.</title>
        <authorList>
            <person name="Zhang G."/>
            <person name="Zhang W."/>
            <person name="Zhang Q."/>
            <person name="Shi T."/>
            <person name="Ma L."/>
            <person name="Zhu Y."/>
            <person name="Li S."/>
            <person name="Zhang H."/>
            <person name="Zhao Y.L."/>
            <person name="Shi R."/>
            <person name="Zhang C."/>
        </authorList>
    </citation>
    <scope>NUCLEOTIDE SEQUENCE</scope>
    <source>
        <strain evidence="3">Streptomyces sp. ZJ306</strain>
    </source>
</reference>
<sequence>MTERGQEEVRHILANATADEPPLRLDMDELVGRARRERRRRRTLVGTVAATAVIAVSGTLLPALLSPSPPLPPPGPAAPDAPTTAPPAVPDAVEPDPVDPDSAPASGLWPAPAPVDYDRDAFAAVSAYATHRLASVPDAIGDGGEGSDGEGYTLGVLTDRSVYPGRGQKVFSWHFTAALRTARGEFTLGIRLDSQSTAFPEPLSCAPGTAEDGPCRIGEPQAHSRPDPAVGGDRDGAKPSSRIEIAGVVSTLEFRLSDFQSVTVTVTGDERTPVPLTEGQMDDIARRLIA</sequence>
<proteinExistence type="predicted"/>
<evidence type="ECO:0000313" key="3">
    <source>
        <dbReference type="EMBL" id="AJD77042.1"/>
    </source>
</evidence>
<protein>
    <submittedName>
        <fullName evidence="3">Uncharacterized protein</fullName>
    </submittedName>
</protein>
<name>A0A0B4ZQJ8_9ACTN</name>
<keyword evidence="2" id="KW-0812">Transmembrane</keyword>
<feature type="region of interest" description="Disordered" evidence="1">
    <location>
        <begin position="209"/>
        <end position="241"/>
    </location>
</feature>
<feature type="compositionally biased region" description="Basic and acidic residues" evidence="1">
    <location>
        <begin position="222"/>
        <end position="237"/>
    </location>
</feature>
<feature type="compositionally biased region" description="Pro residues" evidence="1">
    <location>
        <begin position="67"/>
        <end position="89"/>
    </location>
</feature>
<accession>A0A0B4ZQJ8</accession>
<organism evidence="3">
    <name type="scientific">Streptomyces sp. ZJ306</name>
    <dbReference type="NCBI Taxonomy" id="1469403"/>
    <lineage>
        <taxon>Bacteria</taxon>
        <taxon>Bacillati</taxon>
        <taxon>Actinomycetota</taxon>
        <taxon>Actinomycetes</taxon>
        <taxon>Kitasatosporales</taxon>
        <taxon>Streptomycetaceae</taxon>
        <taxon>Streptomyces</taxon>
    </lineage>
</organism>
<keyword evidence="2" id="KW-0472">Membrane</keyword>
<dbReference type="AlphaFoldDB" id="A0A0B4ZQJ8"/>
<evidence type="ECO:0000256" key="2">
    <source>
        <dbReference type="SAM" id="Phobius"/>
    </source>
</evidence>
<keyword evidence="2" id="KW-1133">Transmembrane helix</keyword>